<dbReference type="SUPFAM" id="SSF56317">
    <property type="entry name" value="Carbon-nitrogen hydrolase"/>
    <property type="match status" value="1"/>
</dbReference>
<keyword evidence="1 3" id="KW-0378">Hydrolase</keyword>
<dbReference type="EC" id="3.5.1.4" evidence="3"/>
<dbReference type="AlphaFoldDB" id="A0A3B1D881"/>
<dbReference type="InterPro" id="IPR003010">
    <property type="entry name" value="C-N_Hydrolase"/>
</dbReference>
<protein>
    <submittedName>
        <fullName evidence="3">Aliphatic amidase AmiE</fullName>
        <ecNumber evidence="3">3.5.1.4</ecNumber>
    </submittedName>
</protein>
<dbReference type="InterPro" id="IPR050345">
    <property type="entry name" value="Aliph_Amidase/BUP"/>
</dbReference>
<dbReference type="InterPro" id="IPR036526">
    <property type="entry name" value="C-N_Hydrolase_sf"/>
</dbReference>
<dbReference type="PANTHER" id="PTHR43674">
    <property type="entry name" value="NITRILASE C965.09-RELATED"/>
    <property type="match status" value="1"/>
</dbReference>
<feature type="non-terminal residue" evidence="3">
    <location>
        <position position="1"/>
    </location>
</feature>
<evidence type="ECO:0000313" key="3">
    <source>
        <dbReference type="EMBL" id="VAX32158.1"/>
    </source>
</evidence>
<evidence type="ECO:0000259" key="2">
    <source>
        <dbReference type="PROSITE" id="PS50263"/>
    </source>
</evidence>
<dbReference type="GO" id="GO:0004040">
    <property type="term" value="F:amidase activity"/>
    <property type="evidence" value="ECO:0007669"/>
    <property type="project" value="UniProtKB-EC"/>
</dbReference>
<organism evidence="3">
    <name type="scientific">hydrothermal vent metagenome</name>
    <dbReference type="NCBI Taxonomy" id="652676"/>
    <lineage>
        <taxon>unclassified sequences</taxon>
        <taxon>metagenomes</taxon>
        <taxon>ecological metagenomes</taxon>
    </lineage>
</organism>
<dbReference type="Pfam" id="PF00795">
    <property type="entry name" value="CN_hydrolase"/>
    <property type="match status" value="1"/>
</dbReference>
<dbReference type="EMBL" id="UOGG01000187">
    <property type="protein sequence ID" value="VAX32158.1"/>
    <property type="molecule type" value="Genomic_DNA"/>
</dbReference>
<sequence>KEKLSSCQPFVLSTILFFTHYLTKEPDMKVGFVQNDPEFGKIENNREHVVRVLSGQSADLFVLPELFTTGYQFVSRAEALGLAETIPDGVTTKALLALAKTINSHIVAGIAEREGDAVYNSAIIVGPNGYIGKYRKAHLFDTEKEIFVPGNTPFEVFDLGFARVGIMICFDWRFPETARTLALKGADIIAHPANLVLTHCPQAMITRCLENGVFIVTADRVGCEERIPGHPLKFMGQSQVVTPFGEVLYRASLTEEETHVVEVDIGLAREKYLNPNNHIFQDRREDLYGLK</sequence>
<dbReference type="PROSITE" id="PS50263">
    <property type="entry name" value="CN_HYDROLASE"/>
    <property type="match status" value="1"/>
</dbReference>
<feature type="domain" description="CN hydrolase" evidence="2">
    <location>
        <begin position="28"/>
        <end position="265"/>
    </location>
</feature>
<gene>
    <name evidence="3" type="ORF">MNBD_NITROSPINAE05-1431</name>
</gene>
<accession>A0A3B1D881</accession>
<dbReference type="PANTHER" id="PTHR43674:SF2">
    <property type="entry name" value="BETA-UREIDOPROPIONASE"/>
    <property type="match status" value="1"/>
</dbReference>
<name>A0A3B1D881_9ZZZZ</name>
<reference evidence="3" key="1">
    <citation type="submission" date="2018-06" db="EMBL/GenBank/DDBJ databases">
        <authorList>
            <person name="Zhirakovskaya E."/>
        </authorList>
    </citation>
    <scope>NUCLEOTIDE SEQUENCE</scope>
</reference>
<dbReference type="Gene3D" id="3.60.110.10">
    <property type="entry name" value="Carbon-nitrogen hydrolase"/>
    <property type="match status" value="1"/>
</dbReference>
<evidence type="ECO:0000256" key="1">
    <source>
        <dbReference type="ARBA" id="ARBA00022801"/>
    </source>
</evidence>
<proteinExistence type="predicted"/>